<accession>A0AC61U365</accession>
<proteinExistence type="predicted"/>
<evidence type="ECO:0000313" key="2">
    <source>
        <dbReference type="Proteomes" id="UP001059663"/>
    </source>
</evidence>
<sequence>MSSPTPGADALVTLTHLTPDWPDGTRALDDVSGAFGHGRTGLVGRNGSGKTTLLRLITGELSPTSGTMQVAGSIATLPQQLGLDTGRTVAEALGIAPALAAIAAIEAGSVDRADFDAADGHWGIEAEALSALATPGPVGDADLLGRALGTLSGGEVVTVGLAALQLQRADIALLDEPTNNLDRAARQRLVEAIDAWPTGRSLVVVSHDTDLLEHVDRIVEVHDHELRGFEGPWSVYRAAIEAEQQAAADAVQAAEQDVRRQKRDRIEAELKLAGRQRIADRDAASKRAPKIVMNTGAMKAEKSAAKHRHLHDDRLDRARTSLTQAEGRVREDRSVRIELPGTRVPAGRTVLELQKGRGTPLRGLAVDGLAPQDGAFVVKGPERIALSGANGAGKTTLLREVLGQPTAVPPVARLARRIDEVGHLPQRIELDDDLSVLETVRAAAPTVPPQHVRASLARFLFRGALAERPVAGLSGGERFRVALASVLLADPAPHLIVPDEPTNSLDVDSVDQLVDALTAYEGALLVVSHDEGFLERIGITRRWEIRAGALHESPTTARP</sequence>
<dbReference type="EMBL" id="CP087977">
    <property type="protein sequence ID" value="UUZ44449.1"/>
    <property type="molecule type" value="Genomic_DNA"/>
</dbReference>
<gene>
    <name evidence="1" type="ORF">LP422_18930</name>
</gene>
<organism evidence="1 2">
    <name type="scientific">Janibacter limosus</name>
    <dbReference type="NCBI Taxonomy" id="53458"/>
    <lineage>
        <taxon>Bacteria</taxon>
        <taxon>Bacillati</taxon>
        <taxon>Actinomycetota</taxon>
        <taxon>Actinomycetes</taxon>
        <taxon>Micrococcales</taxon>
        <taxon>Intrasporangiaceae</taxon>
        <taxon>Janibacter</taxon>
    </lineage>
</organism>
<keyword evidence="1" id="KW-0067">ATP-binding</keyword>
<name>A0AC61U365_9MICO</name>
<protein>
    <submittedName>
        <fullName evidence="1">ATP-binding cassette domain-containing protein</fullName>
    </submittedName>
</protein>
<evidence type="ECO:0000313" key="1">
    <source>
        <dbReference type="EMBL" id="UUZ44449.1"/>
    </source>
</evidence>
<reference evidence="1" key="1">
    <citation type="submission" date="2021-11" db="EMBL/GenBank/DDBJ databases">
        <title>Study of the species diversity of bacterial strains isolated from a unique natural object - Shulgan-Tash cave (Bashkiria).</title>
        <authorList>
            <person name="Sazanova A.L."/>
            <person name="Chirak E.R."/>
            <person name="Safronova V.I."/>
        </authorList>
    </citation>
    <scope>NUCLEOTIDE SEQUENCE</scope>
    <source>
        <strain evidence="1">P1</strain>
    </source>
</reference>
<dbReference type="Proteomes" id="UP001059663">
    <property type="component" value="Chromosome"/>
</dbReference>
<keyword evidence="1" id="KW-0547">Nucleotide-binding</keyword>